<dbReference type="InterPro" id="IPR051012">
    <property type="entry name" value="CellSynth/LPSAsmb/PSIAsmb"/>
</dbReference>
<feature type="domain" description="DUF5107" evidence="3">
    <location>
        <begin position="72"/>
        <end position="383"/>
    </location>
</feature>
<protein>
    <submittedName>
        <fullName evidence="4">DUF5107 domain-containing protein</fullName>
    </submittedName>
</protein>
<organism evidence="4 5">
    <name type="scientific">Lacisediminihabitans changchengi</name>
    <dbReference type="NCBI Taxonomy" id="2787634"/>
    <lineage>
        <taxon>Bacteria</taxon>
        <taxon>Bacillati</taxon>
        <taxon>Actinomycetota</taxon>
        <taxon>Actinomycetes</taxon>
        <taxon>Micrococcales</taxon>
        <taxon>Microbacteriaceae</taxon>
        <taxon>Lacisediminihabitans</taxon>
    </lineage>
</organism>
<reference evidence="4" key="1">
    <citation type="submission" date="2021-01" db="EMBL/GenBank/DDBJ databases">
        <title>Lacisediminihabitans sp. nov. strain G11-30, isolated from Antarctic Soil.</title>
        <authorList>
            <person name="Li J."/>
        </authorList>
    </citation>
    <scope>NUCLEOTIDE SEQUENCE</scope>
    <source>
        <strain evidence="4">G11-30</strain>
    </source>
</reference>
<dbReference type="EMBL" id="JAEPES010000004">
    <property type="protein sequence ID" value="MBK4348647.1"/>
    <property type="molecule type" value="Genomic_DNA"/>
</dbReference>
<keyword evidence="5" id="KW-1185">Reference proteome</keyword>
<accession>A0A934VZ17</accession>
<dbReference type="InterPro" id="IPR033396">
    <property type="entry name" value="DUF5107"/>
</dbReference>
<sequence length="982" mass="109246">MSVETTTASVEDATAPPFELPEAPLHLRLLLEAGSAIAWSEPVEILTYEPLEPSALPMFFDQRVYQGSSGRVYPIPFIERIDSTPHLRRWEAIHLENQYVRVMILPELGGRIHVAYDKTNGYDFFYRNNVIKPALVGLTGPWMSGGVEFNWPQHHRPATFLPVQSSIETHEDGSVTVWCSDHDPFTRMRGTHGVHLDGDSSTIRVDVRLHNTTSLAQTFLWWANVAARVNDDYQSFFPEDVRFVADHARRALTAFPRADRPYYGVDYQERAHQHPGADRLDFYRNIPVPTSYMVVDTEDDFFGGFDHSVGAGFVHWADRRIAPGKKQWTWGNAPFGHAWDALLTDSDGPYIELMAGVFTDNQPDFSWLQPGESKHFSQYWYPIPAIGVAHQATPDAAIHVDRDDRIQAKVAVTRQQNGLRLKLVGVDGAPVAEITTDLAPGGVWAVDFDATFDFGMSLEVLDAQGERLLVWNPVRPSAVAEEPWTATAPPAPEDVASVDELYIIGVHLLQYRHPTRSPLPYWNEALRRDPRDSRVLTAMAEVSYRSGDYDTALQFIQAAVDRVASRNANPRHADALYLLGLIEARRGNSTAAREAFAKASWDGAIAGPAGLEMVRQSARASNYSEALRDLDVLDAVAANDRRRSVLRVVALRRLGRGTSADAALSRAITEQPLNPTIRFLHDGTLSQDGRLLVDVALELAHAGETAAALEVLSSATATVPGPGGNVIPMAHYHRALLLDRLGRSDDARRERERARAADRRWCFPSGLDDRDALVAAIEADRDPVARLLLGMFLYDAGRRDAALTEWEGAIASGLHDPLLFRNAGLASYNVVRDESRARRFYESAVALDPSNARLLFELDQLSERLGESDERRIERLSSRISVVMQRDDLVVEYAELLIRTGAPNRALQLIESRFFQPWEGGEGRVLGAWDRAREALGLPLADPPASLGEGRPLYTAPVARHANGEVDYFATSLPEDLLFPRP</sequence>
<gene>
    <name evidence="4" type="ORF">IV501_13475</name>
</gene>
<keyword evidence="1" id="KW-0677">Repeat</keyword>
<name>A0A934VZ17_9MICO</name>
<dbReference type="PANTHER" id="PTHR45586">
    <property type="entry name" value="TPR REPEAT-CONTAINING PROTEIN PA4667"/>
    <property type="match status" value="1"/>
</dbReference>
<dbReference type="Proteomes" id="UP000636458">
    <property type="component" value="Unassembled WGS sequence"/>
</dbReference>
<dbReference type="Gene3D" id="1.25.40.10">
    <property type="entry name" value="Tetratricopeptide repeat domain"/>
    <property type="match status" value="3"/>
</dbReference>
<keyword evidence="2" id="KW-0802">TPR repeat</keyword>
<evidence type="ECO:0000313" key="5">
    <source>
        <dbReference type="Proteomes" id="UP000636458"/>
    </source>
</evidence>
<dbReference type="Pfam" id="PF13432">
    <property type="entry name" value="TPR_16"/>
    <property type="match status" value="1"/>
</dbReference>
<proteinExistence type="predicted"/>
<evidence type="ECO:0000259" key="3">
    <source>
        <dbReference type="Pfam" id="PF17128"/>
    </source>
</evidence>
<dbReference type="SUPFAM" id="SSF48452">
    <property type="entry name" value="TPR-like"/>
    <property type="match status" value="1"/>
</dbReference>
<evidence type="ECO:0000313" key="4">
    <source>
        <dbReference type="EMBL" id="MBK4348647.1"/>
    </source>
</evidence>
<comment type="caution">
    <text evidence="4">The sequence shown here is derived from an EMBL/GenBank/DDBJ whole genome shotgun (WGS) entry which is preliminary data.</text>
</comment>
<dbReference type="PANTHER" id="PTHR45586:SF1">
    <property type="entry name" value="LIPOPOLYSACCHARIDE ASSEMBLY PROTEIN B"/>
    <property type="match status" value="1"/>
</dbReference>
<evidence type="ECO:0000256" key="2">
    <source>
        <dbReference type="ARBA" id="ARBA00022803"/>
    </source>
</evidence>
<dbReference type="AlphaFoldDB" id="A0A934VZ17"/>
<dbReference type="Pfam" id="PF17128">
    <property type="entry name" value="DUF5107"/>
    <property type="match status" value="1"/>
</dbReference>
<dbReference type="InterPro" id="IPR011990">
    <property type="entry name" value="TPR-like_helical_dom_sf"/>
</dbReference>
<dbReference type="RefSeq" id="WP_200556834.1">
    <property type="nucleotide sequence ID" value="NZ_JAEPES010000004.1"/>
</dbReference>
<evidence type="ECO:0000256" key="1">
    <source>
        <dbReference type="ARBA" id="ARBA00022737"/>
    </source>
</evidence>